<dbReference type="InterPro" id="IPR036227">
    <property type="entry name" value="Ribosomal_uL15/eL18_sf"/>
</dbReference>
<feature type="compositionally biased region" description="Low complexity" evidence="4">
    <location>
        <begin position="1"/>
        <end position="13"/>
    </location>
</feature>
<dbReference type="InterPro" id="IPR021131">
    <property type="entry name" value="Ribosomal_uL15/eL18"/>
</dbReference>
<dbReference type="OrthoDB" id="195089at2759"/>
<dbReference type="InterPro" id="IPR029312">
    <property type="entry name" value="FANCI_HD2"/>
</dbReference>
<dbReference type="Gene3D" id="3.100.10.10">
    <property type="match status" value="1"/>
</dbReference>
<dbReference type="FunFam" id="3.100.10.10:FF:000001">
    <property type="entry name" value="60S ribosomal protein L18"/>
    <property type="match status" value="1"/>
</dbReference>
<evidence type="ECO:0000313" key="12">
    <source>
        <dbReference type="Proteomes" id="UP000604825"/>
    </source>
</evidence>
<evidence type="ECO:0000259" key="10">
    <source>
        <dbReference type="Pfam" id="PF17135"/>
    </source>
</evidence>
<evidence type="ECO:0000259" key="8">
    <source>
        <dbReference type="Pfam" id="PF14679"/>
    </source>
</evidence>
<protein>
    <recommendedName>
        <fullName evidence="13">Ribosomal protein L18e/L15P domain-containing protein</fullName>
    </recommendedName>
</protein>
<evidence type="ECO:0000256" key="3">
    <source>
        <dbReference type="ARBA" id="ARBA00023274"/>
    </source>
</evidence>
<feature type="region of interest" description="Disordered" evidence="4">
    <location>
        <begin position="627"/>
        <end position="648"/>
    </location>
</feature>
<evidence type="ECO:0000259" key="7">
    <source>
        <dbReference type="Pfam" id="PF14678"/>
    </source>
</evidence>
<gene>
    <name evidence="11" type="ORF">NCGR_LOCUS65731</name>
</gene>
<dbReference type="PANTHER" id="PTHR21818:SF0">
    <property type="entry name" value="FANCONI ANEMIA GROUP I PROTEIN"/>
    <property type="match status" value="1"/>
</dbReference>
<dbReference type="GO" id="GO:0006412">
    <property type="term" value="P:translation"/>
    <property type="evidence" value="ECO:0007669"/>
    <property type="project" value="InterPro"/>
</dbReference>
<feature type="region of interest" description="Disordered" evidence="4">
    <location>
        <begin position="1096"/>
        <end position="1184"/>
    </location>
</feature>
<evidence type="ECO:0000259" key="5">
    <source>
        <dbReference type="Pfam" id="PF14675"/>
    </source>
</evidence>
<dbReference type="GO" id="GO:0070182">
    <property type="term" value="F:DNA polymerase binding"/>
    <property type="evidence" value="ECO:0007669"/>
    <property type="project" value="TreeGrafter"/>
</dbReference>
<feature type="compositionally biased region" description="Basic residues" evidence="4">
    <location>
        <begin position="1359"/>
        <end position="1369"/>
    </location>
</feature>
<feature type="domain" description="FANCI solenoid 4" evidence="7">
    <location>
        <begin position="895"/>
        <end position="1035"/>
    </location>
</feature>
<dbReference type="Pfam" id="PF14680">
    <property type="entry name" value="FANCI_HD2"/>
    <property type="match status" value="1"/>
</dbReference>
<dbReference type="GO" id="GO:0006281">
    <property type="term" value="P:DNA repair"/>
    <property type="evidence" value="ECO:0007669"/>
    <property type="project" value="InterPro"/>
</dbReference>
<sequence length="1386" mass="152763">MSATTASASQPSSQQPPPPPPTAEVVLRLASRDPSAAVPLLPELPPDDLADILASLTAASPAGHLALLPAILALSPSPSAASTAFAALLSAPSWPSSTLIAVAALLRDLPSAYRTRIPAFLGKIISLLPSADAQDLPVLAYQLLLLASKPLYPRVVLAGLLRFFGGRRGARVRAPPSFARQVESTALMNVAFAVKQDPALAREVLAAVKADAAGALSGFAVAVMLFVARVRRFNEGAVSMLRDAAVVSRRDYRMSRRCKWLPDCMEEEYARATQCVEKGLLKSKSQMVIKGEEGGLGEGVMSTEEIGINMLKSLFEIHEMARTEIIEQCKFRILSAKPQQSAPVLRLLGCLILSQPFPMLEFIAHLKELLDYFSFMNDKISTGLISCVLPLTKFSLDLKDYIILVVRKAMFKREDMVRIAATNAIIELIIAESRKSEASPFEDSTSQPSSSQQPETHLEFGRGLFQELSGLLRRCLSHQASVKEILYEGLIRIVTSDPAVSDNVLDFLWPHFQNYYSEDAEGPLKIGSCFKVEHAKLCIVEPLDCLLSCISRILQIKQHSKCERPRDAYWKCFGFAASQDNEVGQASSSDLLSESSIKHPKVFEDIPHSGFEKKMSNGRERIARRRANAGDATDKHTNEPRENSNASLQKLHGKRDAFTAIATHEDFLVAVHRRDDLECVLDASVPIGTPFYLLWRRWCRHSMASTGSLKYRVLLGIKGMPAHLWGLSSAERILGSSCASIEPAPATVAGGEERSSEMRGRNLVIHSELMVLRYRVRIRIIEVQDWTSRPPPSDDEALGDSGNDPDWGFGGVVQVLGSVDTASTTATVAMVAPAVTELILVISRKVHLEQRHLIGKWATDLCRKKTTQSPSIAREMVKLAIHLTPTPDDMILVCDVSAELMKLMTSGDDGDSSDTFHIINCKTKSSLAAVSLQMVESSLTELDWGLGKLKAMLTLGYDSANIDEDQPAEEIMLRLALEKALYSRSTSVVQVLSSFAHMSLKDTQAEHFLKLTAKFYKLLTRMSKSQIAPKGYTNPFQASKSANTQKGNIAKIRRETKCIPDLIYQIEDYEKYLIQLSKLTKVNLLRHAKRSVARDFQIKDKSGEQQEEDPTPDNAAASDNEANKDAGGPNTPVESYADENASSESEHDADAGGPNTPVEADADETIRSSIPCGRPVQESEFDREEEEILARKKRAKTKQIGIDLVAGGRNKKTKRTAPKSDDVYLKLLVKLYRFLVRRTKSNFNAVILKRLFMSKTNRPPLSLRRLVNFMEAKENQIAVIVGTVTDDKRVYEVPAMKVAALRFTETARARIVNAGGECLTFDQLALRAPLGQNTVLLRGPKNAREAVKHFGPAPGVPHSHTKPYVRSKGRKFEKARGRRNSRGFKV</sequence>
<feature type="region of interest" description="Disordered" evidence="4">
    <location>
        <begin position="1"/>
        <end position="24"/>
    </location>
</feature>
<feature type="compositionally biased region" description="Basic residues" evidence="4">
    <location>
        <begin position="1376"/>
        <end position="1386"/>
    </location>
</feature>
<evidence type="ECO:0000256" key="2">
    <source>
        <dbReference type="ARBA" id="ARBA00022980"/>
    </source>
</evidence>
<keyword evidence="3" id="KW-0687">Ribonucleoprotein</keyword>
<evidence type="ECO:0000259" key="6">
    <source>
        <dbReference type="Pfam" id="PF14676"/>
    </source>
</evidence>
<dbReference type="InterPro" id="IPR029308">
    <property type="entry name" value="FANCI_S1"/>
</dbReference>
<keyword evidence="2" id="KW-0689">Ribosomal protein</keyword>
<feature type="domain" description="FANCI solenoid 2" evidence="6">
    <location>
        <begin position="297"/>
        <end position="426"/>
    </location>
</feature>
<evidence type="ECO:0008006" key="13">
    <source>
        <dbReference type="Google" id="ProtNLM"/>
    </source>
</evidence>
<keyword evidence="12" id="KW-1185">Reference proteome</keyword>
<dbReference type="SUPFAM" id="SSF52080">
    <property type="entry name" value="Ribosomal proteins L15p and L18e"/>
    <property type="match status" value="1"/>
</dbReference>
<feature type="domain" description="FANCI helical" evidence="9">
    <location>
        <begin position="443"/>
        <end position="593"/>
    </location>
</feature>
<dbReference type="EMBL" id="CAJGYO010000258">
    <property type="protein sequence ID" value="CAD6341633.1"/>
    <property type="molecule type" value="Genomic_DNA"/>
</dbReference>
<organism evidence="11 12">
    <name type="scientific">Miscanthus lutarioriparius</name>
    <dbReference type="NCBI Taxonomy" id="422564"/>
    <lineage>
        <taxon>Eukaryota</taxon>
        <taxon>Viridiplantae</taxon>
        <taxon>Streptophyta</taxon>
        <taxon>Embryophyta</taxon>
        <taxon>Tracheophyta</taxon>
        <taxon>Spermatophyta</taxon>
        <taxon>Magnoliopsida</taxon>
        <taxon>Liliopsida</taxon>
        <taxon>Poales</taxon>
        <taxon>Poaceae</taxon>
        <taxon>PACMAD clade</taxon>
        <taxon>Panicoideae</taxon>
        <taxon>Andropogonodae</taxon>
        <taxon>Andropogoneae</taxon>
        <taxon>Saccharinae</taxon>
        <taxon>Miscanthus</taxon>
    </lineage>
</organism>
<comment type="similarity">
    <text evidence="1">Belongs to the eukaryotic ribosomal protein eL18 family.</text>
</comment>
<evidence type="ECO:0000313" key="11">
    <source>
        <dbReference type="EMBL" id="CAD6341633.1"/>
    </source>
</evidence>
<evidence type="ECO:0000256" key="1">
    <source>
        <dbReference type="ARBA" id="ARBA00006815"/>
    </source>
</evidence>
<feature type="domain" description="FANCI solenoid 1" evidence="5">
    <location>
        <begin position="92"/>
        <end position="165"/>
    </location>
</feature>
<dbReference type="PANTHER" id="PTHR21818">
    <property type="entry name" value="BC025462 PROTEIN"/>
    <property type="match status" value="1"/>
</dbReference>
<reference evidence="11" key="1">
    <citation type="submission" date="2020-10" db="EMBL/GenBank/DDBJ databases">
        <authorList>
            <person name="Han B."/>
            <person name="Lu T."/>
            <person name="Zhao Q."/>
            <person name="Huang X."/>
            <person name="Zhao Y."/>
        </authorList>
    </citation>
    <scope>NUCLEOTIDE SEQUENCE</scope>
</reference>
<dbReference type="InterPro" id="IPR026171">
    <property type="entry name" value="FANCI"/>
</dbReference>
<dbReference type="Pfam" id="PF14675">
    <property type="entry name" value="FANCI_S1"/>
    <property type="match status" value="1"/>
</dbReference>
<proteinExistence type="inferred from homology"/>
<dbReference type="GO" id="GO:0005840">
    <property type="term" value="C:ribosome"/>
    <property type="evidence" value="ECO:0007669"/>
    <property type="project" value="UniProtKB-KW"/>
</dbReference>
<dbReference type="InterPro" id="IPR029314">
    <property type="entry name" value="FANCI_S4"/>
</dbReference>
<feature type="compositionally biased region" description="Basic and acidic residues" evidence="4">
    <location>
        <begin position="632"/>
        <end position="642"/>
    </location>
</feature>
<dbReference type="InterPro" id="IPR029310">
    <property type="entry name" value="FANCI_HD1"/>
</dbReference>
<dbReference type="InterPro" id="IPR029315">
    <property type="entry name" value="FANCI_S2"/>
</dbReference>
<dbReference type="InterPro" id="IPR021132">
    <property type="entry name" value="Ribosomal_eL18/eL18-A/B/_CS"/>
</dbReference>
<dbReference type="GO" id="GO:1990904">
    <property type="term" value="C:ribonucleoprotein complex"/>
    <property type="evidence" value="ECO:0007669"/>
    <property type="project" value="UniProtKB-KW"/>
</dbReference>
<dbReference type="Pfam" id="PF17135">
    <property type="entry name" value="Ribosomal_L18"/>
    <property type="match status" value="1"/>
</dbReference>
<dbReference type="Pfam" id="PF14678">
    <property type="entry name" value="FANCI_S4"/>
    <property type="match status" value="2"/>
</dbReference>
<dbReference type="Pfam" id="PF14676">
    <property type="entry name" value="FANCI_S2"/>
    <property type="match status" value="1"/>
</dbReference>
<feature type="domain" description="FANCI solenoid 4" evidence="7">
    <location>
        <begin position="1039"/>
        <end position="1101"/>
    </location>
</feature>
<dbReference type="PROSITE" id="PS01106">
    <property type="entry name" value="RIBOSOMAL_L18E"/>
    <property type="match status" value="1"/>
</dbReference>
<feature type="domain" description="FANCI helical" evidence="8">
    <location>
        <begin position="200"/>
        <end position="280"/>
    </location>
</feature>
<evidence type="ECO:0000256" key="4">
    <source>
        <dbReference type="SAM" id="MobiDB-lite"/>
    </source>
</evidence>
<evidence type="ECO:0000259" key="9">
    <source>
        <dbReference type="Pfam" id="PF14680"/>
    </source>
</evidence>
<feature type="domain" description="Large ribosomal subunit protein uL15/eL18" evidence="10">
    <location>
        <begin position="1201"/>
        <end position="1386"/>
    </location>
</feature>
<feature type="region of interest" description="Disordered" evidence="4">
    <location>
        <begin position="1350"/>
        <end position="1386"/>
    </location>
</feature>
<name>A0A811SJU3_9POAL</name>
<comment type="caution">
    <text evidence="11">The sequence shown here is derived from an EMBL/GenBank/DDBJ whole genome shotgun (WGS) entry which is preliminary data.</text>
</comment>
<dbReference type="GO" id="GO:0003735">
    <property type="term" value="F:structural constituent of ribosome"/>
    <property type="evidence" value="ECO:0007669"/>
    <property type="project" value="InterPro"/>
</dbReference>
<dbReference type="Pfam" id="PF14679">
    <property type="entry name" value="FANCI_HD1"/>
    <property type="match status" value="1"/>
</dbReference>
<accession>A0A811SJU3</accession>
<dbReference type="Proteomes" id="UP000604825">
    <property type="component" value="Unassembled WGS sequence"/>
</dbReference>